<dbReference type="EMBL" id="CP036339">
    <property type="protein sequence ID" value="QDT73700.1"/>
    <property type="molecule type" value="Genomic_DNA"/>
</dbReference>
<dbReference type="SUPFAM" id="SSF50952">
    <property type="entry name" value="Soluble quinoprotein glucose dehydrogenase"/>
    <property type="match status" value="1"/>
</dbReference>
<feature type="region of interest" description="Disordered" evidence="1">
    <location>
        <begin position="214"/>
        <end position="234"/>
    </location>
</feature>
<gene>
    <name evidence="3" type="primary">gdhB_2</name>
    <name evidence="3" type="ORF">I41_28900</name>
</gene>
<dbReference type="AlphaFoldDB" id="A0A517TZA0"/>
<dbReference type="EC" id="1.1.5.2" evidence="3"/>
<dbReference type="Proteomes" id="UP000317909">
    <property type="component" value="Chromosome"/>
</dbReference>
<reference evidence="3 4" key="1">
    <citation type="submission" date="2019-02" db="EMBL/GenBank/DDBJ databases">
        <title>Deep-cultivation of Planctomycetes and their phenomic and genomic characterization uncovers novel biology.</title>
        <authorList>
            <person name="Wiegand S."/>
            <person name="Jogler M."/>
            <person name="Boedeker C."/>
            <person name="Pinto D."/>
            <person name="Vollmers J."/>
            <person name="Rivas-Marin E."/>
            <person name="Kohn T."/>
            <person name="Peeters S.H."/>
            <person name="Heuer A."/>
            <person name="Rast P."/>
            <person name="Oberbeckmann S."/>
            <person name="Bunk B."/>
            <person name="Jeske O."/>
            <person name="Meyerdierks A."/>
            <person name="Storesund J.E."/>
            <person name="Kallscheuer N."/>
            <person name="Luecker S."/>
            <person name="Lage O.M."/>
            <person name="Pohl T."/>
            <person name="Merkel B.J."/>
            <person name="Hornburger P."/>
            <person name="Mueller R.-W."/>
            <person name="Bruemmer F."/>
            <person name="Labrenz M."/>
            <person name="Spormann A.M."/>
            <person name="Op den Camp H."/>
            <person name="Overmann J."/>
            <person name="Amann R."/>
            <person name="Jetten M.S.M."/>
            <person name="Mascher T."/>
            <person name="Medema M.H."/>
            <person name="Devos D.P."/>
            <person name="Kaster A.-K."/>
            <person name="Ovreas L."/>
            <person name="Rohde M."/>
            <person name="Galperin M.Y."/>
            <person name="Jogler C."/>
        </authorList>
    </citation>
    <scope>NUCLEOTIDE SEQUENCE [LARGE SCALE GENOMIC DNA]</scope>
    <source>
        <strain evidence="3 4">I41</strain>
    </source>
</reference>
<dbReference type="InterPro" id="IPR011041">
    <property type="entry name" value="Quinoprot_gluc/sorb_DH_b-prop"/>
</dbReference>
<dbReference type="PANTHER" id="PTHR19328">
    <property type="entry name" value="HEDGEHOG-INTERACTING PROTEIN"/>
    <property type="match status" value="1"/>
</dbReference>
<dbReference type="Pfam" id="PF07995">
    <property type="entry name" value="GSDH"/>
    <property type="match status" value="1"/>
</dbReference>
<name>A0A517TZA0_9BACT</name>
<feature type="domain" description="Glucose/Sorbosone dehydrogenase" evidence="2">
    <location>
        <begin position="60"/>
        <end position="398"/>
    </location>
</feature>
<organism evidence="3 4">
    <name type="scientific">Lacipirellula limnantheis</name>
    <dbReference type="NCBI Taxonomy" id="2528024"/>
    <lineage>
        <taxon>Bacteria</taxon>
        <taxon>Pseudomonadati</taxon>
        <taxon>Planctomycetota</taxon>
        <taxon>Planctomycetia</taxon>
        <taxon>Pirellulales</taxon>
        <taxon>Lacipirellulaceae</taxon>
        <taxon>Lacipirellula</taxon>
    </lineage>
</organism>
<keyword evidence="3" id="KW-0560">Oxidoreductase</keyword>
<evidence type="ECO:0000313" key="3">
    <source>
        <dbReference type="EMBL" id="QDT73700.1"/>
    </source>
</evidence>
<protein>
    <submittedName>
        <fullName evidence="3">Quinoprotein glucose dehydrogenase B</fullName>
        <ecNumber evidence="3">1.1.5.2</ecNumber>
    </submittedName>
</protein>
<dbReference type="GO" id="GO:0008876">
    <property type="term" value="F:quinoprotein glucose dehydrogenase activity"/>
    <property type="evidence" value="ECO:0007669"/>
    <property type="project" value="UniProtKB-EC"/>
</dbReference>
<dbReference type="KEGG" id="llh:I41_28900"/>
<dbReference type="InterPro" id="IPR012938">
    <property type="entry name" value="Glc/Sorbosone_DH"/>
</dbReference>
<evidence type="ECO:0000313" key="4">
    <source>
        <dbReference type="Proteomes" id="UP000317909"/>
    </source>
</evidence>
<sequence>MQRNNATLVAVLTTILLAILEGNVAALPYTAPIQKGSISVRLEPVATGMSAPDYAISPPSDSARLFVVEQKGLLRIIENGVLQPGAALDISARVSPPFNAGNANDERGLLGLAFHPGFNDPASVGYRTLYTYNSEPIPTGSLPTFSAPNNASQSYKNVVNEWKMSVSNPNVVDPASGREVISFGKNAGNHNGGTIAFGPDGYLYVGLGDGGNSNDSGASHLEPGGNSQNLSTPLGKMLRIDPVNPALTASSPNAASSNGQYRLPASNPFQAAGQVAEIYAYGFRNPYRFSFDAASGDLILADVGQNNIEEIDRVTLGGNYGWAVKEGTYLFNRSNGTIGAPPGNNSPGLPVGLIDPIQGTQGILQYDHGDGISITGGFVYRGSAIPQLAGKYVFGDLALRGSPVRADGRLFYADLVTGIINEFKIPQFVNDQLPNGLTVHGFGQDGAGELYALVTNTPANGTGGIVYKFAAIPEASTFVLASIAIAGWHVLRTAGLSKRRINAN</sequence>
<proteinExistence type="predicted"/>
<evidence type="ECO:0000259" key="2">
    <source>
        <dbReference type="Pfam" id="PF07995"/>
    </source>
</evidence>
<dbReference type="RefSeq" id="WP_210420949.1">
    <property type="nucleotide sequence ID" value="NZ_CP036339.1"/>
</dbReference>
<dbReference type="PANTHER" id="PTHR19328:SF75">
    <property type="entry name" value="ALDOSE SUGAR DEHYDROGENASE YLII"/>
    <property type="match status" value="1"/>
</dbReference>
<keyword evidence="4" id="KW-1185">Reference proteome</keyword>
<dbReference type="Gene3D" id="2.120.10.30">
    <property type="entry name" value="TolB, C-terminal domain"/>
    <property type="match status" value="1"/>
</dbReference>
<accession>A0A517TZA0</accession>
<evidence type="ECO:0000256" key="1">
    <source>
        <dbReference type="SAM" id="MobiDB-lite"/>
    </source>
</evidence>
<dbReference type="InterPro" id="IPR011042">
    <property type="entry name" value="6-blade_b-propeller_TolB-like"/>
</dbReference>